<feature type="non-terminal residue" evidence="2">
    <location>
        <position position="1"/>
    </location>
</feature>
<reference evidence="2" key="1">
    <citation type="journal article" date="2013" name="Environ. Microbiol.">
        <title>Microbiota from the distal guts of lean and obese adolescents exhibit partial functional redundancy besides clear differences in community structure.</title>
        <authorList>
            <person name="Ferrer M."/>
            <person name="Ruiz A."/>
            <person name="Lanza F."/>
            <person name="Haange S.B."/>
            <person name="Oberbach A."/>
            <person name="Till H."/>
            <person name="Bargiela R."/>
            <person name="Campoy C."/>
            <person name="Segura M.T."/>
            <person name="Richter M."/>
            <person name="von Bergen M."/>
            <person name="Seifert J."/>
            <person name="Suarez A."/>
        </authorList>
    </citation>
    <scope>NUCLEOTIDE SEQUENCE</scope>
</reference>
<organism evidence="2">
    <name type="scientific">human gut metagenome</name>
    <dbReference type="NCBI Taxonomy" id="408170"/>
    <lineage>
        <taxon>unclassified sequences</taxon>
        <taxon>metagenomes</taxon>
        <taxon>organismal metagenomes</taxon>
    </lineage>
</organism>
<feature type="non-terminal residue" evidence="2">
    <location>
        <position position="184"/>
    </location>
</feature>
<dbReference type="InterPro" id="IPR036291">
    <property type="entry name" value="NAD(P)-bd_dom_sf"/>
</dbReference>
<dbReference type="InterPro" id="IPR028357">
    <property type="entry name" value="UDPglc_DH_bac"/>
</dbReference>
<name>K1UTR4_9ZZZZ</name>
<dbReference type="EMBL" id="AJWY01000010">
    <property type="protein sequence ID" value="EKC81750.1"/>
    <property type="molecule type" value="Genomic_DNA"/>
</dbReference>
<dbReference type="PIRSF" id="PIRSF500134">
    <property type="entry name" value="UDPglc_DH_bac"/>
    <property type="match status" value="1"/>
</dbReference>
<dbReference type="Pfam" id="PF03721">
    <property type="entry name" value="UDPG_MGDP_dh_N"/>
    <property type="match status" value="1"/>
</dbReference>
<protein>
    <submittedName>
        <fullName evidence="2">Nucleotide-sugar dehydrogenase</fullName>
    </submittedName>
</protein>
<proteinExistence type="predicted"/>
<dbReference type="InterPro" id="IPR017476">
    <property type="entry name" value="UDP-Glc/GDP-Man"/>
</dbReference>
<dbReference type="SUPFAM" id="SSF51735">
    <property type="entry name" value="NAD(P)-binding Rossmann-fold domains"/>
    <property type="match status" value="1"/>
</dbReference>
<evidence type="ECO:0000313" key="2">
    <source>
        <dbReference type="EMBL" id="EKC81750.1"/>
    </source>
</evidence>
<accession>K1UTR4</accession>
<feature type="domain" description="UDP-glucose/GDP-mannose dehydrogenase N-terminal" evidence="1">
    <location>
        <begin position="1"/>
        <end position="171"/>
    </location>
</feature>
<dbReference type="GO" id="GO:0051287">
    <property type="term" value="F:NAD binding"/>
    <property type="evidence" value="ECO:0007669"/>
    <property type="project" value="InterPro"/>
</dbReference>
<dbReference type="GO" id="GO:0003979">
    <property type="term" value="F:UDP-glucose 6-dehydrogenase activity"/>
    <property type="evidence" value="ECO:0007669"/>
    <property type="project" value="InterPro"/>
</dbReference>
<dbReference type="PIRSF" id="PIRSF000124">
    <property type="entry name" value="UDPglc_GDPman_dh"/>
    <property type="match status" value="1"/>
</dbReference>
<comment type="caution">
    <text evidence="2">The sequence shown here is derived from an EMBL/GenBank/DDBJ whole genome shotgun (WGS) entry which is preliminary data.</text>
</comment>
<evidence type="ECO:0000259" key="1">
    <source>
        <dbReference type="Pfam" id="PF03721"/>
    </source>
</evidence>
<dbReference type="Gene3D" id="3.40.50.720">
    <property type="entry name" value="NAD(P)-binding Rossmann-like Domain"/>
    <property type="match status" value="1"/>
</dbReference>
<gene>
    <name evidence="2" type="ORF">LEA_00014</name>
</gene>
<dbReference type="GO" id="GO:0000271">
    <property type="term" value="P:polysaccharide biosynthetic process"/>
    <property type="evidence" value="ECO:0007669"/>
    <property type="project" value="InterPro"/>
</dbReference>
<dbReference type="PANTHER" id="PTHR43750:SF3">
    <property type="entry name" value="UDP-GLUCOSE 6-DEHYDROGENASE TUAD"/>
    <property type="match status" value="1"/>
</dbReference>
<dbReference type="AlphaFoldDB" id="K1UTR4"/>
<dbReference type="InterPro" id="IPR001732">
    <property type="entry name" value="UDP-Glc/GDP-Man_DH_N"/>
</dbReference>
<dbReference type="PANTHER" id="PTHR43750">
    <property type="entry name" value="UDP-GLUCOSE 6-DEHYDROGENASE TUAD"/>
    <property type="match status" value="1"/>
</dbReference>
<sequence length="184" mass="20366">GACFAEMGLDITCVDTDRAKIEALNAGRIPIYEPGLEELVRRNFDAGRLHFTTDLAACLDRVEVVFTAVGTPPGEDGAADLRHVEEVARTFGRHISRYTLLVTKSTVPVGTARRVREIVSGELRSRGADIPFDVAANPEFLKEGSAIKDFMSPDRVVVGTDSERARQLMARLYRPFLINNFRVM</sequence>